<organism evidence="2 3">
    <name type="scientific">Marinibaculum pumilum</name>
    <dbReference type="NCBI Taxonomy" id="1766165"/>
    <lineage>
        <taxon>Bacteria</taxon>
        <taxon>Pseudomonadati</taxon>
        <taxon>Pseudomonadota</taxon>
        <taxon>Alphaproteobacteria</taxon>
        <taxon>Rhodospirillales</taxon>
        <taxon>Rhodospirillaceae</taxon>
        <taxon>Marinibaculum</taxon>
    </lineage>
</organism>
<dbReference type="InterPro" id="IPR001173">
    <property type="entry name" value="Glyco_trans_2-like"/>
</dbReference>
<dbReference type="SUPFAM" id="SSF53448">
    <property type="entry name" value="Nucleotide-diphospho-sugar transferases"/>
    <property type="match status" value="1"/>
</dbReference>
<evidence type="ECO:0000313" key="3">
    <source>
        <dbReference type="Proteomes" id="UP001595528"/>
    </source>
</evidence>
<dbReference type="EMBL" id="JBHRTR010000020">
    <property type="protein sequence ID" value="MFC3227163.1"/>
    <property type="molecule type" value="Genomic_DNA"/>
</dbReference>
<dbReference type="Proteomes" id="UP001595528">
    <property type="component" value="Unassembled WGS sequence"/>
</dbReference>
<dbReference type="Gene3D" id="3.90.550.10">
    <property type="entry name" value="Spore Coat Polysaccharide Biosynthesis Protein SpsA, Chain A"/>
    <property type="match status" value="1"/>
</dbReference>
<name>A0ABV7KXV3_9PROT</name>
<evidence type="ECO:0000259" key="1">
    <source>
        <dbReference type="Pfam" id="PF00535"/>
    </source>
</evidence>
<dbReference type="CDD" id="cd00761">
    <property type="entry name" value="Glyco_tranf_GTA_type"/>
    <property type="match status" value="1"/>
</dbReference>
<evidence type="ECO:0000313" key="2">
    <source>
        <dbReference type="EMBL" id="MFC3227163.1"/>
    </source>
</evidence>
<reference evidence="3" key="1">
    <citation type="journal article" date="2019" name="Int. J. Syst. Evol. Microbiol.">
        <title>The Global Catalogue of Microorganisms (GCM) 10K type strain sequencing project: providing services to taxonomists for standard genome sequencing and annotation.</title>
        <authorList>
            <consortium name="The Broad Institute Genomics Platform"/>
            <consortium name="The Broad Institute Genome Sequencing Center for Infectious Disease"/>
            <person name="Wu L."/>
            <person name="Ma J."/>
        </authorList>
    </citation>
    <scope>NUCLEOTIDE SEQUENCE [LARGE SCALE GENOMIC DNA]</scope>
    <source>
        <strain evidence="3">KCTC 42964</strain>
    </source>
</reference>
<dbReference type="PANTHER" id="PTHR43685">
    <property type="entry name" value="GLYCOSYLTRANSFERASE"/>
    <property type="match status" value="1"/>
</dbReference>
<gene>
    <name evidence="2" type="ORF">ACFOGJ_07985</name>
</gene>
<dbReference type="RefSeq" id="WP_379899324.1">
    <property type="nucleotide sequence ID" value="NZ_JBHRTR010000020.1"/>
</dbReference>
<dbReference type="Pfam" id="PF00535">
    <property type="entry name" value="Glycos_transf_2"/>
    <property type="match status" value="1"/>
</dbReference>
<protein>
    <submittedName>
        <fullName evidence="2">Glycosyltransferase family 2 protein</fullName>
    </submittedName>
</protein>
<dbReference type="InterPro" id="IPR050834">
    <property type="entry name" value="Glycosyltransf_2"/>
</dbReference>
<keyword evidence="3" id="KW-1185">Reference proteome</keyword>
<sequence length="329" mass="36747">MSEPEGCAGQLSVVIPNYNHGRFLETAVAAHLGQRRPPLEVIVVDDASTDDSVAVVTALQAQEPRIRLLRQDRNRRVNAAMNRGLAEARGDYVCFSAADDLVGPDFAAENLALLDACPQAAFAFSDPAELLGESGIVREFPLYLSTAPAYLEAERMIAIMRRAFFTISSNTAVYRRDRLQEIGGFAEDLEWYADWWVNYVLAYRHGAGYVPRRLAWFRVSPQSYSAKGVRDAAAQRAVTDRVLAMLDEPRYADVAPLFRRSGLMTEFSLRGLGWLLSDRRGRRYLTPHLALRMGARGLWDGLRPLAPLGARRWLRRRASGLAGQGRHDV</sequence>
<dbReference type="InterPro" id="IPR029044">
    <property type="entry name" value="Nucleotide-diphossugar_trans"/>
</dbReference>
<comment type="caution">
    <text evidence="2">The sequence shown here is derived from an EMBL/GenBank/DDBJ whole genome shotgun (WGS) entry which is preliminary data.</text>
</comment>
<dbReference type="PANTHER" id="PTHR43685:SF2">
    <property type="entry name" value="GLYCOSYLTRANSFERASE 2-LIKE DOMAIN-CONTAINING PROTEIN"/>
    <property type="match status" value="1"/>
</dbReference>
<proteinExistence type="predicted"/>
<accession>A0ABV7KXV3</accession>
<feature type="domain" description="Glycosyltransferase 2-like" evidence="1">
    <location>
        <begin position="12"/>
        <end position="116"/>
    </location>
</feature>